<accession>A0ABR0TAE9</accession>
<organism evidence="2 3">
    <name type="scientific">Aureobasidium pullulans</name>
    <name type="common">Black yeast</name>
    <name type="synonym">Pullularia pullulans</name>
    <dbReference type="NCBI Taxonomy" id="5580"/>
    <lineage>
        <taxon>Eukaryota</taxon>
        <taxon>Fungi</taxon>
        <taxon>Dikarya</taxon>
        <taxon>Ascomycota</taxon>
        <taxon>Pezizomycotina</taxon>
        <taxon>Dothideomycetes</taxon>
        <taxon>Dothideomycetidae</taxon>
        <taxon>Dothideales</taxon>
        <taxon>Saccotheciaceae</taxon>
        <taxon>Aureobasidium</taxon>
    </lineage>
</organism>
<dbReference type="Proteomes" id="UP001341245">
    <property type="component" value="Unassembled WGS sequence"/>
</dbReference>
<evidence type="ECO:0000256" key="1">
    <source>
        <dbReference type="SAM" id="MobiDB-lite"/>
    </source>
</evidence>
<sequence length="223" mass="25265">MGWWWSSDSTAAPATEPVSTKATQTTTPVPTTQREAPKKASPDSDFEALFASFEKPSTTTTTPTPTNPAPQATAKAPEIQHVTPAPKETPTHYVPSPSGSIEQQSDSDAPIDISPDALYPRQMSCRQAFDQAFYCQSLGGKFNDIYRYGELRSCSDNWNAFWFCMRIKTLPDREREERIKEFYKARDEQNKAERGSSEKIWDLRTEPVKKAFWRDPDEVTEKN</sequence>
<dbReference type="PANTHER" id="PTHR28052:SF1">
    <property type="entry name" value="UPF0545 PROTEIN C22ORF39"/>
    <property type="match status" value="1"/>
</dbReference>
<evidence type="ECO:0000313" key="2">
    <source>
        <dbReference type="EMBL" id="KAK6001410.1"/>
    </source>
</evidence>
<comment type="caution">
    <text evidence="2">The sequence shown here is derived from an EMBL/GenBank/DDBJ whole genome shotgun (WGS) entry which is preliminary data.</text>
</comment>
<feature type="compositionally biased region" description="Low complexity" evidence="1">
    <location>
        <begin position="23"/>
        <end position="33"/>
    </location>
</feature>
<keyword evidence="3" id="KW-1185">Reference proteome</keyword>
<protein>
    <recommendedName>
        <fullName evidence="4">Early meiotic induction protein 1</fullName>
    </recommendedName>
</protein>
<dbReference type="EMBL" id="JASGXD010000014">
    <property type="protein sequence ID" value="KAK6001410.1"/>
    <property type="molecule type" value="Genomic_DNA"/>
</dbReference>
<dbReference type="InterPro" id="IPR021475">
    <property type="entry name" value="Pants/Emi1-like"/>
</dbReference>
<name>A0ABR0TAE9_AURPU</name>
<reference evidence="2 3" key="1">
    <citation type="submission" date="2023-11" db="EMBL/GenBank/DDBJ databases">
        <title>Draft genome sequence and annotation of the polyextremotolerant black yeast-like fungus Aureobasidium pullulans NRRL 62042.</title>
        <authorList>
            <person name="Dielentheis-Frenken M.R.E."/>
            <person name="Wibberg D."/>
            <person name="Blank L.M."/>
            <person name="Tiso T."/>
        </authorList>
    </citation>
    <scope>NUCLEOTIDE SEQUENCE [LARGE SCALE GENOMIC DNA]</scope>
    <source>
        <strain evidence="2 3">NRRL 62042</strain>
    </source>
</reference>
<feature type="region of interest" description="Disordered" evidence="1">
    <location>
        <begin position="1"/>
        <end position="109"/>
    </location>
</feature>
<feature type="compositionally biased region" description="Polar residues" evidence="1">
    <location>
        <begin position="1"/>
        <end position="22"/>
    </location>
</feature>
<gene>
    <name evidence="2" type="ORF">QM012_002741</name>
</gene>
<proteinExistence type="predicted"/>
<dbReference type="PANTHER" id="PTHR28052">
    <property type="entry name" value="UPF0545 PROTEIN C22ORF39"/>
    <property type="match status" value="1"/>
</dbReference>
<feature type="compositionally biased region" description="Low complexity" evidence="1">
    <location>
        <begin position="56"/>
        <end position="77"/>
    </location>
</feature>
<evidence type="ECO:0008006" key="4">
    <source>
        <dbReference type="Google" id="ProtNLM"/>
    </source>
</evidence>
<evidence type="ECO:0000313" key="3">
    <source>
        <dbReference type="Proteomes" id="UP001341245"/>
    </source>
</evidence>
<dbReference type="Pfam" id="PF11326">
    <property type="entry name" value="PANTS-like"/>
    <property type="match status" value="1"/>
</dbReference>